<dbReference type="PROSITE" id="PS51842">
    <property type="entry name" value="IF_ROD_2"/>
    <property type="match status" value="1"/>
</dbReference>
<feature type="region of interest" description="Disordered" evidence="4">
    <location>
        <begin position="410"/>
        <end position="448"/>
    </location>
</feature>
<evidence type="ECO:0000256" key="4">
    <source>
        <dbReference type="SAM" id="MobiDB-lite"/>
    </source>
</evidence>
<keyword evidence="2 3" id="KW-0175">Coiled coil</keyword>
<reference evidence="6" key="2">
    <citation type="submission" date="2025-09" db="UniProtKB">
        <authorList>
            <consortium name="Ensembl"/>
        </authorList>
    </citation>
    <scope>IDENTIFICATION</scope>
</reference>
<dbReference type="STRING" id="1676925.ENSPKIP00000034705"/>
<dbReference type="PANTHER" id="PTHR23239:SF358">
    <property type="entry name" value="KERATIN, TYPE I CYTOSKELETAL 18"/>
    <property type="match status" value="1"/>
</dbReference>
<feature type="compositionally biased region" description="Polar residues" evidence="4">
    <location>
        <begin position="37"/>
        <end position="63"/>
    </location>
</feature>
<evidence type="ECO:0000256" key="1">
    <source>
        <dbReference type="ARBA" id="ARBA00022754"/>
    </source>
</evidence>
<keyword evidence="1" id="KW-0403">Intermediate filament</keyword>
<sequence length="448" mass="50473">MAKPKPGERPRAIFIRVPRNQQMEKNIQETQAKRAKNTNAPRNFSSASAAGNPQQRGIVSRASSLYGDAGSKPVAASVPVLSNARPEIPGSPRPDDKETMKGLNNRLAEYLNQVKELEQSNGRLEEQIQDVLNQRGIASARDWDTLEPRLGDLRKQVRDLTMGKARLMLDLDNSQLATEDFKVKFDSENALRQIVELDVNNLRKIIDDTNLTNMQLESQVEGLNEDLVYLKKKHKEEVEQLCKKISESTISVEVDSAEVPDLSEIIAKVRKQYEKTAQRNLEDTNAWYKNKFDTVKAEEAHNTDALQEGRTELNELLKQKRMVEIELQTTGNANRSLENMLNDIEANIAQDLSGLNQVIIQLEEELKKVRTQAECQAQDYEVLLNTKTKLEAEISQYEQLLQEVDSEFESLEHALQPGQKDEQKVPGGEVKVDTPQPPPKEGADGPSV</sequence>
<evidence type="ECO:0000313" key="7">
    <source>
        <dbReference type="Proteomes" id="UP000261540"/>
    </source>
</evidence>
<dbReference type="Ensembl" id="ENSPKIT00000015626.1">
    <property type="protein sequence ID" value="ENSPKIP00000034705.1"/>
    <property type="gene ID" value="ENSPKIG00000013940.1"/>
</dbReference>
<dbReference type="GO" id="GO:0005198">
    <property type="term" value="F:structural molecule activity"/>
    <property type="evidence" value="ECO:0007669"/>
    <property type="project" value="InterPro"/>
</dbReference>
<reference evidence="6" key="1">
    <citation type="submission" date="2025-08" db="UniProtKB">
        <authorList>
            <consortium name="Ensembl"/>
        </authorList>
    </citation>
    <scope>IDENTIFICATION</scope>
</reference>
<dbReference type="Gene3D" id="1.20.5.170">
    <property type="match status" value="1"/>
</dbReference>
<dbReference type="Gene3D" id="1.20.5.1160">
    <property type="entry name" value="Vasodilator-stimulated phosphoprotein"/>
    <property type="match status" value="1"/>
</dbReference>
<dbReference type="Pfam" id="PF00038">
    <property type="entry name" value="Filament"/>
    <property type="match status" value="1"/>
</dbReference>
<feature type="region of interest" description="Disordered" evidence="4">
    <location>
        <begin position="1"/>
        <end position="70"/>
    </location>
</feature>
<dbReference type="InterPro" id="IPR002957">
    <property type="entry name" value="Keratin_I"/>
</dbReference>
<dbReference type="AlphaFoldDB" id="A0A3B3SWF7"/>
<feature type="domain" description="IF rod" evidence="5">
    <location>
        <begin position="96"/>
        <end position="408"/>
    </location>
</feature>
<keyword evidence="7" id="KW-1185">Reference proteome</keyword>
<dbReference type="Gene3D" id="1.20.5.500">
    <property type="entry name" value="Single helix bin"/>
    <property type="match status" value="1"/>
</dbReference>
<evidence type="ECO:0000256" key="3">
    <source>
        <dbReference type="SAM" id="Coils"/>
    </source>
</evidence>
<dbReference type="SUPFAM" id="SSF64593">
    <property type="entry name" value="Intermediate filament protein, coiled coil region"/>
    <property type="match status" value="2"/>
</dbReference>
<feature type="coiled-coil region" evidence="3">
    <location>
        <begin position="100"/>
        <end position="134"/>
    </location>
</feature>
<evidence type="ECO:0000313" key="6">
    <source>
        <dbReference type="Ensembl" id="ENSPKIP00000034705.1"/>
    </source>
</evidence>
<protein>
    <recommendedName>
        <fullName evidence="5">IF rod domain-containing protein</fullName>
    </recommendedName>
</protein>
<dbReference type="InterPro" id="IPR039008">
    <property type="entry name" value="IF_rod_dom"/>
</dbReference>
<name>A0A3B3SWF7_9TELE</name>
<proteinExistence type="predicted"/>
<dbReference type="GeneTree" id="ENSGT00940000163961"/>
<feature type="compositionally biased region" description="Polar residues" evidence="4">
    <location>
        <begin position="19"/>
        <end position="30"/>
    </location>
</feature>
<dbReference type="SMART" id="SM01391">
    <property type="entry name" value="Filament"/>
    <property type="match status" value="1"/>
</dbReference>
<dbReference type="PRINTS" id="PR01248">
    <property type="entry name" value="TYPE1KERATIN"/>
</dbReference>
<evidence type="ECO:0000256" key="2">
    <source>
        <dbReference type="ARBA" id="ARBA00023054"/>
    </source>
</evidence>
<feature type="compositionally biased region" description="Basic and acidic residues" evidence="4">
    <location>
        <begin position="1"/>
        <end position="11"/>
    </location>
</feature>
<evidence type="ECO:0000259" key="5">
    <source>
        <dbReference type="PROSITE" id="PS51842"/>
    </source>
</evidence>
<feature type="coiled-coil region" evidence="3">
    <location>
        <begin position="199"/>
        <end position="233"/>
    </location>
</feature>
<accession>A0A3B3SWF7</accession>
<dbReference type="GO" id="GO:0005882">
    <property type="term" value="C:intermediate filament"/>
    <property type="evidence" value="ECO:0007669"/>
    <property type="project" value="UniProtKB-KW"/>
</dbReference>
<dbReference type="Proteomes" id="UP000261540">
    <property type="component" value="Unplaced"/>
</dbReference>
<dbReference type="PANTHER" id="PTHR23239">
    <property type="entry name" value="INTERMEDIATE FILAMENT"/>
    <property type="match status" value="1"/>
</dbReference>
<organism evidence="6 7">
    <name type="scientific">Paramormyrops kingsleyae</name>
    <dbReference type="NCBI Taxonomy" id="1676925"/>
    <lineage>
        <taxon>Eukaryota</taxon>
        <taxon>Metazoa</taxon>
        <taxon>Chordata</taxon>
        <taxon>Craniata</taxon>
        <taxon>Vertebrata</taxon>
        <taxon>Euteleostomi</taxon>
        <taxon>Actinopterygii</taxon>
        <taxon>Neopterygii</taxon>
        <taxon>Teleostei</taxon>
        <taxon>Osteoglossocephala</taxon>
        <taxon>Osteoglossomorpha</taxon>
        <taxon>Osteoglossiformes</taxon>
        <taxon>Mormyridae</taxon>
        <taxon>Paramormyrops</taxon>
    </lineage>
</organism>